<sequence>MPKRKRPSPSLSPSDDDVASSRALARQRKLCTHRLDTAKKALVSQLRLGAGFERQKYSRRKKTAKTNNDEKAIARLDAEYKVLKELDFTKVAEGHLRKTVLKVKSLQASEALPDAWREAGEKEKQTSEALNVTARLFKVKGVREVVDECIEDLKGILGIGGTATTTAERKDGKEEGKEEGKGGRKKARMDVSEDKEEDWSDADEEHFLKVFGARIAAPSSGEESDASLAEDERPPSVVDSQGEEEWEGFEDESEATRPEDYNITSASDSDAAASSEAIGASDLDESEESEDDTLSAPKAKPKTKGIEKITTSTIIPSLSMGGYYSGTESEASDLDDIAPKKNRRGQRARQKIWEQKYGEKAEHIKKQERNTGWDAKRGAVDNSRDGKGRDRKPTGRGPQTSGENATPLGQRKPKRDDAGALHPSWAAAKAAKEKKVDVKPMGKKITFD</sequence>
<feature type="region of interest" description="Disordered" evidence="2">
    <location>
        <begin position="1"/>
        <end position="23"/>
    </location>
</feature>
<reference evidence="4" key="1">
    <citation type="journal article" date="2020" name="Stud. Mycol.">
        <title>101 Dothideomycetes genomes: a test case for predicting lifestyles and emergence of pathogens.</title>
        <authorList>
            <person name="Haridas S."/>
            <person name="Albert R."/>
            <person name="Binder M."/>
            <person name="Bloem J."/>
            <person name="Labutti K."/>
            <person name="Salamov A."/>
            <person name="Andreopoulos B."/>
            <person name="Baker S."/>
            <person name="Barry K."/>
            <person name="Bills G."/>
            <person name="Bluhm B."/>
            <person name="Cannon C."/>
            <person name="Castanera R."/>
            <person name="Culley D."/>
            <person name="Daum C."/>
            <person name="Ezra D."/>
            <person name="Gonzalez J."/>
            <person name="Henrissat B."/>
            <person name="Kuo A."/>
            <person name="Liang C."/>
            <person name="Lipzen A."/>
            <person name="Lutzoni F."/>
            <person name="Magnuson J."/>
            <person name="Mondo S."/>
            <person name="Nolan M."/>
            <person name="Ohm R."/>
            <person name="Pangilinan J."/>
            <person name="Park H.-J."/>
            <person name="Ramirez L."/>
            <person name="Alfaro M."/>
            <person name="Sun H."/>
            <person name="Tritt A."/>
            <person name="Yoshinaga Y."/>
            <person name="Zwiers L.-H."/>
            <person name="Turgeon B."/>
            <person name="Goodwin S."/>
            <person name="Spatafora J."/>
            <person name="Crous P."/>
            <person name="Grigoriev I."/>
        </authorList>
    </citation>
    <scope>NUCLEOTIDE SEQUENCE</scope>
    <source>
        <strain evidence="4">CBS 627.86</strain>
    </source>
</reference>
<feature type="compositionally biased region" description="Low complexity" evidence="2">
    <location>
        <begin position="265"/>
        <end position="281"/>
    </location>
</feature>
<dbReference type="PANTHER" id="PTHR23325:SF1">
    <property type="entry name" value="SERUM RESPONSE FACTOR-BINDING PROTEIN 1"/>
    <property type="match status" value="1"/>
</dbReference>
<evidence type="ECO:0000256" key="1">
    <source>
        <dbReference type="ARBA" id="ARBA00023054"/>
    </source>
</evidence>
<dbReference type="Pfam" id="PF09073">
    <property type="entry name" value="BUD22"/>
    <property type="match status" value="1"/>
</dbReference>
<keyword evidence="1" id="KW-0175">Coiled coil</keyword>
<dbReference type="OrthoDB" id="3364872at2759"/>
<feature type="compositionally biased region" description="Basic residues" evidence="2">
    <location>
        <begin position="340"/>
        <end position="350"/>
    </location>
</feature>
<dbReference type="GO" id="GO:0030490">
    <property type="term" value="P:maturation of SSU-rRNA"/>
    <property type="evidence" value="ECO:0007669"/>
    <property type="project" value="TreeGrafter"/>
</dbReference>
<dbReference type="PANTHER" id="PTHR23325">
    <property type="entry name" value="SERUM RESPONSE FACTOR-BINDING"/>
    <property type="match status" value="1"/>
</dbReference>
<proteinExistence type="predicted"/>
<dbReference type="Proteomes" id="UP000799770">
    <property type="component" value="Unassembled WGS sequence"/>
</dbReference>
<feature type="domain" description="Bud22" evidence="3">
    <location>
        <begin position="37"/>
        <end position="448"/>
    </location>
</feature>
<keyword evidence="5" id="KW-1185">Reference proteome</keyword>
<dbReference type="InterPro" id="IPR015158">
    <property type="entry name" value="Bud22_dom"/>
</dbReference>
<dbReference type="EMBL" id="ML977319">
    <property type="protein sequence ID" value="KAF2117398.1"/>
    <property type="molecule type" value="Genomic_DNA"/>
</dbReference>
<evidence type="ECO:0000313" key="4">
    <source>
        <dbReference type="EMBL" id="KAF2117398.1"/>
    </source>
</evidence>
<feature type="compositionally biased region" description="Basic and acidic residues" evidence="2">
    <location>
        <begin position="167"/>
        <end position="192"/>
    </location>
</feature>
<dbReference type="AlphaFoldDB" id="A0A6A5ZGA2"/>
<evidence type="ECO:0000259" key="3">
    <source>
        <dbReference type="Pfam" id="PF09073"/>
    </source>
</evidence>
<dbReference type="GO" id="GO:0005634">
    <property type="term" value="C:nucleus"/>
    <property type="evidence" value="ECO:0007669"/>
    <property type="project" value="TreeGrafter"/>
</dbReference>
<feature type="compositionally biased region" description="Basic and acidic residues" evidence="2">
    <location>
        <begin position="351"/>
        <end position="393"/>
    </location>
</feature>
<feature type="compositionally biased region" description="Basic and acidic residues" evidence="2">
    <location>
        <begin position="430"/>
        <end position="448"/>
    </location>
</feature>
<feature type="compositionally biased region" description="Acidic residues" evidence="2">
    <location>
        <begin position="241"/>
        <end position="253"/>
    </location>
</feature>
<gene>
    <name evidence="4" type="ORF">BDV96DRAFT_490536</name>
</gene>
<feature type="region of interest" description="Disordered" evidence="2">
    <location>
        <begin position="160"/>
        <end position="448"/>
    </location>
</feature>
<evidence type="ECO:0000313" key="5">
    <source>
        <dbReference type="Proteomes" id="UP000799770"/>
    </source>
</evidence>
<feature type="compositionally biased region" description="Acidic residues" evidence="2">
    <location>
        <begin position="193"/>
        <end position="204"/>
    </location>
</feature>
<organism evidence="4 5">
    <name type="scientific">Lophiotrema nucula</name>
    <dbReference type="NCBI Taxonomy" id="690887"/>
    <lineage>
        <taxon>Eukaryota</taxon>
        <taxon>Fungi</taxon>
        <taxon>Dikarya</taxon>
        <taxon>Ascomycota</taxon>
        <taxon>Pezizomycotina</taxon>
        <taxon>Dothideomycetes</taxon>
        <taxon>Pleosporomycetidae</taxon>
        <taxon>Pleosporales</taxon>
        <taxon>Lophiotremataceae</taxon>
        <taxon>Lophiotrema</taxon>
    </lineage>
</organism>
<dbReference type="GO" id="GO:0030686">
    <property type="term" value="C:90S preribosome"/>
    <property type="evidence" value="ECO:0007669"/>
    <property type="project" value="TreeGrafter"/>
</dbReference>
<name>A0A6A5ZGA2_9PLEO</name>
<protein>
    <submittedName>
        <fullName evidence="4">Bud-site selection protein</fullName>
    </submittedName>
</protein>
<accession>A0A6A5ZGA2</accession>
<feature type="compositionally biased region" description="Acidic residues" evidence="2">
    <location>
        <begin position="282"/>
        <end position="293"/>
    </location>
</feature>
<evidence type="ECO:0000256" key="2">
    <source>
        <dbReference type="SAM" id="MobiDB-lite"/>
    </source>
</evidence>
<dbReference type="InterPro" id="IPR037393">
    <property type="entry name" value="Bud22/SRFB1"/>
</dbReference>